<evidence type="ECO:0000313" key="2">
    <source>
        <dbReference type="EMBL" id="AKK02700.1"/>
    </source>
</evidence>
<evidence type="ECO:0000259" key="1">
    <source>
        <dbReference type="SMART" id="SM00974"/>
    </source>
</evidence>
<dbReference type="InterPro" id="IPR018306">
    <property type="entry name" value="Phage_T5_Orf172_DNA-bd"/>
</dbReference>
<feature type="domain" description="Bacteriophage T5 Orf172 DNA-binding" evidence="1">
    <location>
        <begin position="270"/>
        <end position="364"/>
    </location>
</feature>
<dbReference type="STRING" id="1050174.CEPID_04135"/>
<dbReference type="AlphaFoldDB" id="A0A0G3GQ69"/>
<dbReference type="SMART" id="SM00974">
    <property type="entry name" value="T5orf172"/>
    <property type="match status" value="1"/>
</dbReference>
<dbReference type="EMBL" id="CP011541">
    <property type="protein sequence ID" value="AKK02700.1"/>
    <property type="molecule type" value="Genomic_DNA"/>
</dbReference>
<dbReference type="RefSeq" id="WP_047239860.1">
    <property type="nucleotide sequence ID" value="NZ_CP011541.1"/>
</dbReference>
<dbReference type="Pfam" id="PF13455">
    <property type="entry name" value="MUG113"/>
    <property type="match status" value="1"/>
</dbReference>
<protein>
    <recommendedName>
        <fullName evidence="1">Bacteriophage T5 Orf172 DNA-binding domain-containing protein</fullName>
    </recommendedName>
</protein>
<dbReference type="OrthoDB" id="9814995at2"/>
<keyword evidence="3" id="KW-1185">Reference proteome</keyword>
<dbReference type="PATRIC" id="fig|1050174.4.peg.838"/>
<sequence length="391" mass="44295">MSLYDDFDKLLESDLDGLLDEPEKVAPVTSQDRLERAFLEINEFYRENREKPSSTTRNISERKLGARLDGILANPNKIEALKHLDEFALLELPEAPTTIDELNSLDDLDLLGDDSGIFDVGALPAKPRKNEDAAKRKPAKDFDKFKPLFIDVQQKLEAGDLILVPFGGVSTIEQGKFFVLGGLTCYIAEVKETKLKANGDRLRPKQRLRVIFSNGTESSMYRQSLAIRMYEQQGRAFAQTSFDETEIMDPAVMTGHIYVLKSQSTDPQIAGMKDLYKIGYSRTAVEKRIANAATDPTYLMSPVEIVADYELQAIRPSALENLIHRVFDSARLQLSQIDLEGKNYTPKEWFVVPLTVINQAIDMIRTGDIVEVHYDRELQKLVLNEEQELFQ</sequence>
<dbReference type="Proteomes" id="UP000035368">
    <property type="component" value="Chromosome"/>
</dbReference>
<dbReference type="KEGG" id="cei:CEPID_04135"/>
<gene>
    <name evidence="2" type="ORF">CEPID_04135</name>
</gene>
<name>A0A0G3GQ69_9CORY</name>
<proteinExistence type="predicted"/>
<evidence type="ECO:0000313" key="3">
    <source>
        <dbReference type="Proteomes" id="UP000035368"/>
    </source>
</evidence>
<reference evidence="2 3" key="1">
    <citation type="submission" date="2015-05" db="EMBL/GenBank/DDBJ databases">
        <title>Complete genome sequence of Corynebacterium epidermidicanis DSM 45586, isolated from the skin of a dog suffering from pruritus.</title>
        <authorList>
            <person name="Ruckert C."/>
            <person name="Albersmeier A."/>
            <person name="Winkler A."/>
            <person name="Tauch A."/>
        </authorList>
    </citation>
    <scope>NUCLEOTIDE SEQUENCE [LARGE SCALE GENOMIC DNA]</scope>
    <source>
        <strain evidence="2 3">DSM 45586</strain>
    </source>
</reference>
<organism evidence="2 3">
    <name type="scientific">Corynebacterium epidermidicanis</name>
    <dbReference type="NCBI Taxonomy" id="1050174"/>
    <lineage>
        <taxon>Bacteria</taxon>
        <taxon>Bacillati</taxon>
        <taxon>Actinomycetota</taxon>
        <taxon>Actinomycetes</taxon>
        <taxon>Mycobacteriales</taxon>
        <taxon>Corynebacteriaceae</taxon>
        <taxon>Corynebacterium</taxon>
    </lineage>
</organism>
<accession>A0A0G3GQ69</accession>